<gene>
    <name evidence="1" type="ORF">DES53_101559</name>
</gene>
<comment type="caution">
    <text evidence="1">The sequence shown here is derived from an EMBL/GenBank/DDBJ whole genome shotgun (WGS) entry which is preliminary data.</text>
</comment>
<sequence>MLIRKMDPRIHASDNLSHARWKVNFIRHLLHAHLASPWKRTPQWQEQHAGILHRLASAEDELKLCEQQAY</sequence>
<dbReference type="AlphaFoldDB" id="A0A366HV73"/>
<keyword evidence="2" id="KW-1185">Reference proteome</keyword>
<evidence type="ECO:0000313" key="1">
    <source>
        <dbReference type="EMBL" id="RBP47760.1"/>
    </source>
</evidence>
<proteinExistence type="predicted"/>
<accession>A0A366HV73</accession>
<reference evidence="1 2" key="1">
    <citation type="submission" date="2018-06" db="EMBL/GenBank/DDBJ databases">
        <title>Genomic Encyclopedia of Type Strains, Phase IV (KMG-IV): sequencing the most valuable type-strain genomes for metagenomic binning, comparative biology and taxonomic classification.</title>
        <authorList>
            <person name="Goeker M."/>
        </authorList>
    </citation>
    <scope>NUCLEOTIDE SEQUENCE [LARGE SCALE GENOMIC DNA]</scope>
    <source>
        <strain evidence="1 2">DSM 25532</strain>
    </source>
</reference>
<name>A0A366HV73_9BACT</name>
<dbReference type="Proteomes" id="UP000253426">
    <property type="component" value="Unassembled WGS sequence"/>
</dbReference>
<protein>
    <submittedName>
        <fullName evidence="1">Uncharacterized protein</fullName>
    </submittedName>
</protein>
<evidence type="ECO:0000313" key="2">
    <source>
        <dbReference type="Proteomes" id="UP000253426"/>
    </source>
</evidence>
<dbReference type="RefSeq" id="WP_113956671.1">
    <property type="nucleotide sequence ID" value="NZ_QNRR01000001.1"/>
</dbReference>
<dbReference type="EMBL" id="QNRR01000001">
    <property type="protein sequence ID" value="RBP47760.1"/>
    <property type="molecule type" value="Genomic_DNA"/>
</dbReference>
<organism evidence="1 2">
    <name type="scientific">Roseimicrobium gellanilyticum</name>
    <dbReference type="NCBI Taxonomy" id="748857"/>
    <lineage>
        <taxon>Bacteria</taxon>
        <taxon>Pseudomonadati</taxon>
        <taxon>Verrucomicrobiota</taxon>
        <taxon>Verrucomicrobiia</taxon>
        <taxon>Verrucomicrobiales</taxon>
        <taxon>Verrucomicrobiaceae</taxon>
        <taxon>Roseimicrobium</taxon>
    </lineage>
</organism>